<dbReference type="Proteomes" id="UP001178507">
    <property type="component" value="Unassembled WGS sequence"/>
</dbReference>
<evidence type="ECO:0000256" key="2">
    <source>
        <dbReference type="SAM" id="Phobius"/>
    </source>
</evidence>
<comment type="caution">
    <text evidence="3">The sequence shown here is derived from an EMBL/GenBank/DDBJ whole genome shotgun (WGS) entry which is preliminary data.</text>
</comment>
<evidence type="ECO:0000256" key="1">
    <source>
        <dbReference type="SAM" id="Coils"/>
    </source>
</evidence>
<dbReference type="EMBL" id="CAUJNA010003504">
    <property type="protein sequence ID" value="CAJ1403633.1"/>
    <property type="molecule type" value="Genomic_DNA"/>
</dbReference>
<keyword evidence="2" id="KW-1133">Transmembrane helix</keyword>
<feature type="transmembrane region" description="Helical" evidence="2">
    <location>
        <begin position="333"/>
        <end position="350"/>
    </location>
</feature>
<sequence length="515" mass="59148">MSESGCSCQCDCLCCAKLHDCCFPCNCLQICFPCLPRSCSTLQDWLHMILLLGVVASAVCTGFSIYVIAASETCASPFCIRQILTLLVAIPSNYSFVMFIQEYDAGSLTKHMQTTQQAVQELVRAHNAEAKELREVIRKMTGNAVAFAMDCFKTRREEFEKFLVGSKLYHAELYEAEMLEAFKRFVRKWVEVYAQSLLDPDMLRQGLEADLRSCETLEETCDTVLQRLTATKSVTLQQRSQELHEEVRHSQNLQEALCIIDDAQQGQSMISSSSALASVDPSKKCGISWLRWGCTSLGLQLGRTRDRDFSHEWPRTVGFGLGSVTVLSARHRLFLYLFIFDIIMILLEVYARRPWLTALFGANEVCVISILICFEQIDEIAKLQRQETRVRAKRERLAEKNQRAKEDWTKVQRLFDLWNYRTQPFLTILGKLHGILEGMDRDSYMAGRMKGQFHAGDRLPWLREVNERIYALDQHLEAEDWVTEDPGQRGNRQMIGLKLKDAERAQDIQSWLRQQ</sequence>
<keyword evidence="2" id="KW-0472">Membrane</keyword>
<protein>
    <submittedName>
        <fullName evidence="3">Uncharacterized protein</fullName>
    </submittedName>
</protein>
<feature type="transmembrane region" description="Helical" evidence="2">
    <location>
        <begin position="80"/>
        <end position="100"/>
    </location>
</feature>
<evidence type="ECO:0000313" key="4">
    <source>
        <dbReference type="Proteomes" id="UP001178507"/>
    </source>
</evidence>
<reference evidence="3" key="1">
    <citation type="submission" date="2023-08" db="EMBL/GenBank/DDBJ databases">
        <authorList>
            <person name="Chen Y."/>
            <person name="Shah S."/>
            <person name="Dougan E. K."/>
            <person name="Thang M."/>
            <person name="Chan C."/>
        </authorList>
    </citation>
    <scope>NUCLEOTIDE SEQUENCE</scope>
</reference>
<feature type="coiled-coil region" evidence="1">
    <location>
        <begin position="380"/>
        <end position="407"/>
    </location>
</feature>
<organism evidence="3 4">
    <name type="scientific">Effrenium voratum</name>
    <dbReference type="NCBI Taxonomy" id="2562239"/>
    <lineage>
        <taxon>Eukaryota</taxon>
        <taxon>Sar</taxon>
        <taxon>Alveolata</taxon>
        <taxon>Dinophyceae</taxon>
        <taxon>Suessiales</taxon>
        <taxon>Symbiodiniaceae</taxon>
        <taxon>Effrenium</taxon>
    </lineage>
</organism>
<keyword evidence="1" id="KW-0175">Coiled coil</keyword>
<proteinExistence type="predicted"/>
<name>A0AA36JEQ5_9DINO</name>
<evidence type="ECO:0000313" key="3">
    <source>
        <dbReference type="EMBL" id="CAJ1403633.1"/>
    </source>
</evidence>
<dbReference type="AlphaFoldDB" id="A0AA36JEQ5"/>
<keyword evidence="2" id="KW-0812">Transmembrane</keyword>
<gene>
    <name evidence="3" type="ORF">EVOR1521_LOCUS26261</name>
</gene>
<keyword evidence="4" id="KW-1185">Reference proteome</keyword>
<feature type="transmembrane region" description="Helical" evidence="2">
    <location>
        <begin position="45"/>
        <end position="68"/>
    </location>
</feature>
<accession>A0AA36JEQ5</accession>